<dbReference type="AlphaFoldDB" id="A0A5C5YLC4"/>
<accession>A0A5C5YLC4</accession>
<protein>
    <recommendedName>
        <fullName evidence="3">PEP-CTERM protein-sorting domain-containing protein</fullName>
    </recommendedName>
</protein>
<evidence type="ECO:0000313" key="1">
    <source>
        <dbReference type="EMBL" id="TWT75691.1"/>
    </source>
</evidence>
<evidence type="ECO:0000313" key="2">
    <source>
        <dbReference type="Proteomes" id="UP000318478"/>
    </source>
</evidence>
<sequence>MLLAAGMLCAATGHSQDLVLRVNRATGALQLTGASSTVVSLAGYTVDSKYGTLDLGNPFPGIRGVDADWKLAGVPDASAISEYNFNPSPGAFNAVDSGVTYDLGNLYDPAGAFLNEGFAFDVEVDDLVLTYADLNFTSPSIGVVEYFGDGDTNNIGITVNLATGTAFIENESPFDQVLVGYNIVAGSAGILNTNAGSFNGLRDEAGGSAFQPPSTLTGDALSELDPTVDQNAAGISITAGQSYDLGMIGDSGGNLQDLAANLSFSFLFAGAGEQERSGFVKYLGVLASGPGDFNADGVVDAADYTLWRDNDGAADESAINGNGDGGGITNADYDLWKSNYGTDYGAGTVGTTSTTPEPAAAGLMAFAVSAVAGCMRSRAFGVK</sequence>
<dbReference type="Proteomes" id="UP000318478">
    <property type="component" value="Unassembled WGS sequence"/>
</dbReference>
<reference evidence="1 2" key="1">
    <citation type="submission" date="2019-02" db="EMBL/GenBank/DDBJ databases">
        <title>Deep-cultivation of Planctomycetes and their phenomic and genomic characterization uncovers novel biology.</title>
        <authorList>
            <person name="Wiegand S."/>
            <person name="Jogler M."/>
            <person name="Boedeker C."/>
            <person name="Pinto D."/>
            <person name="Vollmers J."/>
            <person name="Rivas-Marin E."/>
            <person name="Kohn T."/>
            <person name="Peeters S.H."/>
            <person name="Heuer A."/>
            <person name="Rast P."/>
            <person name="Oberbeckmann S."/>
            <person name="Bunk B."/>
            <person name="Jeske O."/>
            <person name="Meyerdierks A."/>
            <person name="Storesund J.E."/>
            <person name="Kallscheuer N."/>
            <person name="Luecker S."/>
            <person name="Lage O.M."/>
            <person name="Pohl T."/>
            <person name="Merkel B.J."/>
            <person name="Hornburger P."/>
            <person name="Mueller R.-W."/>
            <person name="Bruemmer F."/>
            <person name="Labrenz M."/>
            <person name="Spormann A.M."/>
            <person name="Op Den Camp H."/>
            <person name="Overmann J."/>
            <person name="Amann R."/>
            <person name="Jetten M.S.M."/>
            <person name="Mascher T."/>
            <person name="Medema M.H."/>
            <person name="Devos D.P."/>
            <person name="Kaster A.-K."/>
            <person name="Ovreas L."/>
            <person name="Rohde M."/>
            <person name="Galperin M.Y."/>
            <person name="Jogler C."/>
        </authorList>
    </citation>
    <scope>NUCLEOTIDE SEQUENCE [LARGE SCALE GENOMIC DNA]</scope>
    <source>
        <strain evidence="1 2">Pla123a</strain>
    </source>
</reference>
<name>A0A5C5YLC4_9BACT</name>
<gene>
    <name evidence="1" type="ORF">Pla123a_32010</name>
</gene>
<keyword evidence="2" id="KW-1185">Reference proteome</keyword>
<evidence type="ECO:0008006" key="3">
    <source>
        <dbReference type="Google" id="ProtNLM"/>
    </source>
</evidence>
<proteinExistence type="predicted"/>
<dbReference type="EMBL" id="SJPO01000007">
    <property type="protein sequence ID" value="TWT75691.1"/>
    <property type="molecule type" value="Genomic_DNA"/>
</dbReference>
<comment type="caution">
    <text evidence="1">The sequence shown here is derived from an EMBL/GenBank/DDBJ whole genome shotgun (WGS) entry which is preliminary data.</text>
</comment>
<organism evidence="1 2">
    <name type="scientific">Posidoniimonas polymericola</name>
    <dbReference type="NCBI Taxonomy" id="2528002"/>
    <lineage>
        <taxon>Bacteria</taxon>
        <taxon>Pseudomonadati</taxon>
        <taxon>Planctomycetota</taxon>
        <taxon>Planctomycetia</taxon>
        <taxon>Pirellulales</taxon>
        <taxon>Lacipirellulaceae</taxon>
        <taxon>Posidoniimonas</taxon>
    </lineage>
</organism>